<keyword evidence="2" id="KW-1185">Reference proteome</keyword>
<accession>A0ABQ8CN82</accession>
<evidence type="ECO:0000313" key="1">
    <source>
        <dbReference type="EMBL" id="KAH0918511.1"/>
    </source>
</evidence>
<gene>
    <name evidence="1" type="ORF">HID58_026171</name>
</gene>
<name>A0ABQ8CN82_BRANA</name>
<sequence length="52" mass="6235">MQHIPQRIHQLQEGISVRPITVWDIRKHQTDNTQICIGFLCYHHHHPTKREG</sequence>
<dbReference type="Proteomes" id="UP000824890">
    <property type="component" value="Unassembled WGS sequence"/>
</dbReference>
<proteinExistence type="predicted"/>
<protein>
    <submittedName>
        <fullName evidence="1">Uncharacterized protein</fullName>
    </submittedName>
</protein>
<organism evidence="1 2">
    <name type="scientific">Brassica napus</name>
    <name type="common">Rape</name>
    <dbReference type="NCBI Taxonomy" id="3708"/>
    <lineage>
        <taxon>Eukaryota</taxon>
        <taxon>Viridiplantae</taxon>
        <taxon>Streptophyta</taxon>
        <taxon>Embryophyta</taxon>
        <taxon>Tracheophyta</taxon>
        <taxon>Spermatophyta</taxon>
        <taxon>Magnoliopsida</taxon>
        <taxon>eudicotyledons</taxon>
        <taxon>Gunneridae</taxon>
        <taxon>Pentapetalae</taxon>
        <taxon>rosids</taxon>
        <taxon>malvids</taxon>
        <taxon>Brassicales</taxon>
        <taxon>Brassicaceae</taxon>
        <taxon>Brassiceae</taxon>
        <taxon>Brassica</taxon>
    </lineage>
</organism>
<reference evidence="1 2" key="1">
    <citation type="submission" date="2021-05" db="EMBL/GenBank/DDBJ databases">
        <title>Genome Assembly of Synthetic Allotetraploid Brassica napus Reveals Homoeologous Exchanges between Subgenomes.</title>
        <authorList>
            <person name="Davis J.T."/>
        </authorList>
    </citation>
    <scope>NUCLEOTIDE SEQUENCE [LARGE SCALE GENOMIC DNA]</scope>
    <source>
        <strain evidence="2">cv. Da-Ae</strain>
        <tissue evidence="1">Seedling</tissue>
    </source>
</reference>
<evidence type="ECO:0000313" key="2">
    <source>
        <dbReference type="Proteomes" id="UP000824890"/>
    </source>
</evidence>
<comment type="caution">
    <text evidence="1">The sequence shown here is derived from an EMBL/GenBank/DDBJ whole genome shotgun (WGS) entry which is preliminary data.</text>
</comment>
<dbReference type="EMBL" id="JAGKQM010000007">
    <property type="protein sequence ID" value="KAH0918511.1"/>
    <property type="molecule type" value="Genomic_DNA"/>
</dbReference>